<feature type="region of interest" description="Disordered" evidence="3">
    <location>
        <begin position="1"/>
        <end position="114"/>
    </location>
</feature>
<feature type="domain" description="BCNT-C" evidence="4">
    <location>
        <begin position="282"/>
        <end position="361"/>
    </location>
</feature>
<keyword evidence="6" id="KW-1185">Reference proteome</keyword>
<dbReference type="PROSITE" id="PS51279">
    <property type="entry name" value="BCNT_C"/>
    <property type="match status" value="1"/>
</dbReference>
<protein>
    <recommendedName>
        <fullName evidence="2">SWR1-complex protein 5</fullName>
    </recommendedName>
</protein>
<dbReference type="InterPro" id="IPR011421">
    <property type="entry name" value="BCNT-C"/>
</dbReference>
<gene>
    <name evidence="5" type="ORF">EV44_g6192</name>
</gene>
<feature type="compositionally biased region" description="Polar residues" evidence="3">
    <location>
        <begin position="150"/>
        <end position="159"/>
    </location>
</feature>
<evidence type="ECO:0000256" key="2">
    <source>
        <dbReference type="ARBA" id="ARBA00019138"/>
    </source>
</evidence>
<feature type="compositionally biased region" description="Acidic residues" evidence="3">
    <location>
        <begin position="38"/>
        <end position="50"/>
    </location>
</feature>
<feature type="compositionally biased region" description="Low complexity" evidence="3">
    <location>
        <begin position="160"/>
        <end position="177"/>
    </location>
</feature>
<dbReference type="GO" id="GO:0000812">
    <property type="term" value="C:Swr1 complex"/>
    <property type="evidence" value="ECO:0007669"/>
    <property type="project" value="TreeGrafter"/>
</dbReference>
<dbReference type="InterPro" id="IPR027124">
    <property type="entry name" value="Swc5/CFDP1/2"/>
</dbReference>
<evidence type="ECO:0000256" key="1">
    <source>
        <dbReference type="ARBA" id="ARBA00010465"/>
    </source>
</evidence>
<dbReference type="PANTHER" id="PTHR48407:SF1">
    <property type="entry name" value="CRANIOFACIAL DEVELOPMENT PROTEIN 1"/>
    <property type="match status" value="1"/>
</dbReference>
<sequence length="361" mass="40236">MLLTDILSDEEYNSSEDSDFTPGEIDNKHEVVTLLSDSDSDSGLDSESDSDSNNPLAKKRKHLLDPEVEVAEIHNSGDEKITSQPKHELKSTKKAKFRNIANDRGGGIVKTRSQCSQEKKVIESQHKNETAVTIDVDAVWEAMNSGKPLPNSSEPPETKNSQSNSEEISLSSTSLQTKNSSNAQVEVCSRSKAYDEGPNSMIKIKQTYKFAGKFHFEEKIVARGSAEAKLYLKSLSDASKVNLVELETQGQVLKIKRPPKLARTSIFEPSSHKMPQRTDLRLGVRRQNPLVASDLMKEGKKLNTVEKSIIDWAGFVDKEGIADELEAASKSKHSYKTHQEFLARVEQKKEEESRRARGFTS</sequence>
<dbReference type="Proteomes" id="UP000030854">
    <property type="component" value="Unassembled WGS sequence"/>
</dbReference>
<dbReference type="EMBL" id="JNVN01003237">
    <property type="protein sequence ID" value="KHJ31128.1"/>
    <property type="molecule type" value="Genomic_DNA"/>
</dbReference>
<feature type="region of interest" description="Disordered" evidence="3">
    <location>
        <begin position="142"/>
        <end position="185"/>
    </location>
</feature>
<dbReference type="PANTHER" id="PTHR48407">
    <property type="entry name" value="CRANIOFACIAL DEVELOPMENT PROTEIN 1"/>
    <property type="match status" value="1"/>
</dbReference>
<reference evidence="5 6" key="1">
    <citation type="journal article" date="2014" name="BMC Genomics">
        <title>Adaptive genomic structural variation in the grape powdery mildew pathogen, Erysiphe necator.</title>
        <authorList>
            <person name="Jones L."/>
            <person name="Riaz S."/>
            <person name="Morales-Cruz A."/>
            <person name="Amrine K.C."/>
            <person name="McGuire B."/>
            <person name="Gubler W.D."/>
            <person name="Walker M.A."/>
            <person name="Cantu D."/>
        </authorList>
    </citation>
    <scope>NUCLEOTIDE SEQUENCE [LARGE SCALE GENOMIC DNA]</scope>
    <source>
        <strain evidence="6">c</strain>
    </source>
</reference>
<evidence type="ECO:0000256" key="3">
    <source>
        <dbReference type="SAM" id="MobiDB-lite"/>
    </source>
</evidence>
<dbReference type="HOGENOM" id="CLU_062474_0_0_1"/>
<comment type="similarity">
    <text evidence="1">Belongs to the SWC5 family.</text>
</comment>
<feature type="compositionally biased region" description="Acidic residues" evidence="3">
    <location>
        <begin position="7"/>
        <end position="19"/>
    </location>
</feature>
<feature type="compositionally biased region" description="Basic and acidic residues" evidence="3">
    <location>
        <begin position="71"/>
        <end position="91"/>
    </location>
</feature>
<dbReference type="Pfam" id="PF07572">
    <property type="entry name" value="BCNT"/>
    <property type="match status" value="1"/>
</dbReference>
<dbReference type="OMA" id="SIIDWAG"/>
<comment type="caution">
    <text evidence="5">The sequence shown here is derived from an EMBL/GenBank/DDBJ whole genome shotgun (WGS) entry which is preliminary data.</text>
</comment>
<dbReference type="STRING" id="52586.A0A0B1NYR5"/>
<organism evidence="5 6">
    <name type="scientific">Uncinula necator</name>
    <name type="common">Grape powdery mildew</name>
    <dbReference type="NCBI Taxonomy" id="52586"/>
    <lineage>
        <taxon>Eukaryota</taxon>
        <taxon>Fungi</taxon>
        <taxon>Dikarya</taxon>
        <taxon>Ascomycota</taxon>
        <taxon>Pezizomycotina</taxon>
        <taxon>Leotiomycetes</taxon>
        <taxon>Erysiphales</taxon>
        <taxon>Erysiphaceae</taxon>
        <taxon>Erysiphe</taxon>
    </lineage>
</organism>
<proteinExistence type="inferred from homology"/>
<accession>A0A0B1NYR5</accession>
<name>A0A0B1NYR5_UNCNE</name>
<evidence type="ECO:0000313" key="6">
    <source>
        <dbReference type="Proteomes" id="UP000030854"/>
    </source>
</evidence>
<dbReference type="AlphaFoldDB" id="A0A0B1NYR5"/>
<evidence type="ECO:0000313" key="5">
    <source>
        <dbReference type="EMBL" id="KHJ31128.1"/>
    </source>
</evidence>
<evidence type="ECO:0000259" key="4">
    <source>
        <dbReference type="PROSITE" id="PS51279"/>
    </source>
</evidence>